<evidence type="ECO:0000313" key="3">
    <source>
        <dbReference type="EMBL" id="THZ46387.1"/>
    </source>
</evidence>
<dbReference type="GO" id="GO:0030246">
    <property type="term" value="F:carbohydrate binding"/>
    <property type="evidence" value="ECO:0007669"/>
    <property type="project" value="UniProtKB-KW"/>
</dbReference>
<feature type="chain" id="PRO_5043197885" evidence="2">
    <location>
        <begin position="23"/>
        <end position="279"/>
    </location>
</feature>
<dbReference type="PANTHER" id="PTHR37536:SF1">
    <property type="entry name" value="ASPERGILLOPEPSIN, PUTAITVE (AFU_ORTHOLOGUE AFUA_7G01200)"/>
    <property type="match status" value="1"/>
</dbReference>
<evidence type="ECO:0000313" key="4">
    <source>
        <dbReference type="Proteomes" id="UP000310121"/>
    </source>
</evidence>
<dbReference type="GO" id="GO:0070007">
    <property type="term" value="F:glutamic-type endopeptidase activity"/>
    <property type="evidence" value="ECO:0007669"/>
    <property type="project" value="InterPro"/>
</dbReference>
<keyword evidence="3" id="KW-0430">Lectin</keyword>
<dbReference type="PANTHER" id="PTHR37536">
    <property type="entry name" value="PUTATIVE (AFU_ORTHOLOGUE AFUA_3G02970)-RELATED"/>
    <property type="match status" value="1"/>
</dbReference>
<dbReference type="Pfam" id="PF01828">
    <property type="entry name" value="Peptidase_A4"/>
    <property type="match status" value="1"/>
</dbReference>
<feature type="active site" description="Proton acceptor" evidence="1">
    <location>
        <position position="200"/>
    </location>
</feature>
<dbReference type="InterPro" id="IPR013320">
    <property type="entry name" value="ConA-like_dom_sf"/>
</dbReference>
<dbReference type="SUPFAM" id="SSF49899">
    <property type="entry name" value="Concanavalin A-like lectins/glucanases"/>
    <property type="match status" value="1"/>
</dbReference>
<name>A0A4S9V661_AURPU</name>
<reference evidence="3 4" key="1">
    <citation type="submission" date="2018-10" db="EMBL/GenBank/DDBJ databases">
        <title>Fifty Aureobasidium pullulans genomes reveal a recombining polyextremotolerant generalist.</title>
        <authorList>
            <person name="Gostincar C."/>
            <person name="Turk M."/>
            <person name="Zajc J."/>
            <person name="Gunde-Cimerman N."/>
        </authorList>
    </citation>
    <scope>NUCLEOTIDE SEQUENCE [LARGE SCALE GENOMIC DNA]</scope>
    <source>
        <strain evidence="3 4">EXF-3844</strain>
    </source>
</reference>
<dbReference type="Gene3D" id="2.60.120.700">
    <property type="entry name" value="Peptidase G1"/>
    <property type="match status" value="1"/>
</dbReference>
<gene>
    <name evidence="3" type="ORF">D6C90_04269</name>
</gene>
<proteinExistence type="predicted"/>
<dbReference type="PRINTS" id="PR00977">
    <property type="entry name" value="SCYTLDPTASE"/>
</dbReference>
<evidence type="ECO:0000256" key="2">
    <source>
        <dbReference type="SAM" id="SignalP"/>
    </source>
</evidence>
<sequence length="279" mass="29446">MIIMNILAACLVGLSFASTAFSAPIAAPYDRALISDASILTARDPNGTALGSKRTSSAWSGGVIEGLDLKTVTGTFILPTITDTTHFDLNGNQTFCIWVGIDGSAGEGCGGLLQAGVFLDTFAGLATYKPFYEWISDLPIHEHAQLNLSGGDSVTVTVTATSDTSGSALIENNSKGTAFLLPYANQTKLCQPYTADWIVERPRAHFPGFDNFHLTPLVDFGVITFTGASATTTDGRQIDASDARLQLMDMDISGGDLRLTNATMDDSSIVVTYVGNGKI</sequence>
<comment type="caution">
    <text evidence="3">The sequence shown here is derived from an EMBL/GenBank/DDBJ whole genome shotgun (WGS) entry which is preliminary data.</text>
</comment>
<feature type="signal peptide" evidence="2">
    <location>
        <begin position="1"/>
        <end position="22"/>
    </location>
</feature>
<accession>A0A4S9V661</accession>
<organism evidence="3 4">
    <name type="scientific">Aureobasidium pullulans</name>
    <name type="common">Black yeast</name>
    <name type="synonym">Pullularia pullulans</name>
    <dbReference type="NCBI Taxonomy" id="5580"/>
    <lineage>
        <taxon>Eukaryota</taxon>
        <taxon>Fungi</taxon>
        <taxon>Dikarya</taxon>
        <taxon>Ascomycota</taxon>
        <taxon>Pezizomycotina</taxon>
        <taxon>Dothideomycetes</taxon>
        <taxon>Dothideomycetidae</taxon>
        <taxon>Dothideales</taxon>
        <taxon>Saccotheciaceae</taxon>
        <taxon>Aureobasidium</taxon>
    </lineage>
</organism>
<evidence type="ECO:0000256" key="1">
    <source>
        <dbReference type="PIRSR" id="PIRSR600250-50"/>
    </source>
</evidence>
<dbReference type="InterPro" id="IPR000250">
    <property type="entry name" value="Peptidase_G1"/>
</dbReference>
<dbReference type="InterPro" id="IPR038656">
    <property type="entry name" value="Peptidase_G1_sf"/>
</dbReference>
<dbReference type="Proteomes" id="UP000310121">
    <property type="component" value="Unassembled WGS sequence"/>
</dbReference>
<protein>
    <submittedName>
        <fullName evidence="3">Concanavalin A-like lectin/glucanase</fullName>
    </submittedName>
</protein>
<dbReference type="AlphaFoldDB" id="A0A4S9V661"/>
<dbReference type="GO" id="GO:0006508">
    <property type="term" value="P:proteolysis"/>
    <property type="evidence" value="ECO:0007669"/>
    <property type="project" value="InterPro"/>
</dbReference>
<dbReference type="CDD" id="cd13426">
    <property type="entry name" value="Peptidase_G1"/>
    <property type="match status" value="1"/>
</dbReference>
<keyword evidence="2" id="KW-0732">Signal</keyword>
<dbReference type="EMBL" id="QZBN01000330">
    <property type="protein sequence ID" value="THZ46387.1"/>
    <property type="molecule type" value="Genomic_DNA"/>
</dbReference>